<evidence type="ECO:0000313" key="1">
    <source>
        <dbReference type="EMBL" id="EZA62138.1"/>
    </source>
</evidence>
<protein>
    <recommendedName>
        <fullName evidence="3">Retrotransposon gag domain-containing protein</fullName>
    </recommendedName>
</protein>
<evidence type="ECO:0000313" key="2">
    <source>
        <dbReference type="Proteomes" id="UP000053097"/>
    </source>
</evidence>
<keyword evidence="2" id="KW-1185">Reference proteome</keyword>
<dbReference type="EMBL" id="KK107030">
    <property type="protein sequence ID" value="EZA62138.1"/>
    <property type="molecule type" value="Genomic_DNA"/>
</dbReference>
<reference evidence="1 2" key="1">
    <citation type="journal article" date="2014" name="Curr. Biol.">
        <title>The genome of the clonal raider ant Cerapachys biroi.</title>
        <authorList>
            <person name="Oxley P.R."/>
            <person name="Ji L."/>
            <person name="Fetter-Pruneda I."/>
            <person name="McKenzie S.K."/>
            <person name="Li C."/>
            <person name="Hu H."/>
            <person name="Zhang G."/>
            <person name="Kronauer D.J."/>
        </authorList>
    </citation>
    <scope>NUCLEOTIDE SEQUENCE [LARGE SCALE GENOMIC DNA]</scope>
</reference>
<proteinExistence type="predicted"/>
<dbReference type="Proteomes" id="UP000053097">
    <property type="component" value="Unassembled WGS sequence"/>
</dbReference>
<gene>
    <name evidence="1" type="ORF">X777_03745</name>
</gene>
<name>A0A026X268_OOCBI</name>
<dbReference type="AlphaFoldDB" id="A0A026X268"/>
<dbReference type="OrthoDB" id="7554908at2759"/>
<dbReference type="PANTHER" id="PTHR35317:SF23">
    <property type="entry name" value="OS04G0629600 PROTEIN"/>
    <property type="match status" value="1"/>
</dbReference>
<dbReference type="OMA" id="INCESEF"/>
<sequence length="133" mass="15669">MWQKLKNIYERDSQHQKFALMQEFFEYKKKSNKGIATYISELKNLAFKLKSLREKMNDTMIISKILTALPENYRFFTIAWESTPAAERTLTNLTARLLAEEARNRGDQEEAVAFKVKERKCYKCNMKGHSACM</sequence>
<dbReference type="PANTHER" id="PTHR35317">
    <property type="entry name" value="OS04G0629600 PROTEIN"/>
    <property type="match status" value="1"/>
</dbReference>
<evidence type="ECO:0008006" key="3">
    <source>
        <dbReference type="Google" id="ProtNLM"/>
    </source>
</evidence>
<organism evidence="1 2">
    <name type="scientific">Ooceraea biroi</name>
    <name type="common">Clonal raider ant</name>
    <name type="synonym">Cerapachys biroi</name>
    <dbReference type="NCBI Taxonomy" id="2015173"/>
    <lineage>
        <taxon>Eukaryota</taxon>
        <taxon>Metazoa</taxon>
        <taxon>Ecdysozoa</taxon>
        <taxon>Arthropoda</taxon>
        <taxon>Hexapoda</taxon>
        <taxon>Insecta</taxon>
        <taxon>Pterygota</taxon>
        <taxon>Neoptera</taxon>
        <taxon>Endopterygota</taxon>
        <taxon>Hymenoptera</taxon>
        <taxon>Apocrita</taxon>
        <taxon>Aculeata</taxon>
        <taxon>Formicoidea</taxon>
        <taxon>Formicidae</taxon>
        <taxon>Dorylinae</taxon>
        <taxon>Ooceraea</taxon>
    </lineage>
</organism>
<dbReference type="Pfam" id="PF14223">
    <property type="entry name" value="Retrotran_gag_2"/>
    <property type="match status" value="1"/>
</dbReference>
<accession>A0A026X268</accession>